<reference evidence="2" key="1">
    <citation type="submission" date="2023-10" db="EMBL/GenBank/DDBJ databases">
        <authorList>
            <person name="Hackl T."/>
        </authorList>
    </citation>
    <scope>NUCLEOTIDE SEQUENCE</scope>
</reference>
<organism evidence="2 3">
    <name type="scientific">Anthostomella pinea</name>
    <dbReference type="NCBI Taxonomy" id="933095"/>
    <lineage>
        <taxon>Eukaryota</taxon>
        <taxon>Fungi</taxon>
        <taxon>Dikarya</taxon>
        <taxon>Ascomycota</taxon>
        <taxon>Pezizomycotina</taxon>
        <taxon>Sordariomycetes</taxon>
        <taxon>Xylariomycetidae</taxon>
        <taxon>Xylariales</taxon>
        <taxon>Xylariaceae</taxon>
        <taxon>Anthostomella</taxon>
    </lineage>
</organism>
<comment type="caution">
    <text evidence="2">The sequence shown here is derived from an EMBL/GenBank/DDBJ whole genome shotgun (WGS) entry which is preliminary data.</text>
</comment>
<gene>
    <name evidence="2" type="ORF">KHLLAP_LOCUS4475</name>
</gene>
<keyword evidence="1" id="KW-0732">Signal</keyword>
<accession>A0AAI8YGR2</accession>
<evidence type="ECO:0000256" key="1">
    <source>
        <dbReference type="SAM" id="SignalP"/>
    </source>
</evidence>
<proteinExistence type="predicted"/>
<sequence>MQLSVMYALTFVAGLVAAGVAPAADAGLIARSCPDQDCSQCDETAEAGGGCIADICCGCALC</sequence>
<protein>
    <submittedName>
        <fullName evidence="2">Uu.00g114010.m01.CDS01</fullName>
    </submittedName>
</protein>
<feature type="signal peptide" evidence="1">
    <location>
        <begin position="1"/>
        <end position="18"/>
    </location>
</feature>
<dbReference type="Proteomes" id="UP001295740">
    <property type="component" value="Unassembled WGS sequence"/>
</dbReference>
<evidence type="ECO:0000313" key="2">
    <source>
        <dbReference type="EMBL" id="CAJ2504007.1"/>
    </source>
</evidence>
<dbReference type="EMBL" id="CAUWAG010000006">
    <property type="protein sequence ID" value="CAJ2504007.1"/>
    <property type="molecule type" value="Genomic_DNA"/>
</dbReference>
<evidence type="ECO:0000313" key="3">
    <source>
        <dbReference type="Proteomes" id="UP001295740"/>
    </source>
</evidence>
<feature type="chain" id="PRO_5042539134" evidence="1">
    <location>
        <begin position="19"/>
        <end position="62"/>
    </location>
</feature>
<keyword evidence="3" id="KW-1185">Reference proteome</keyword>
<name>A0AAI8YGR2_9PEZI</name>
<dbReference type="AlphaFoldDB" id="A0AAI8YGR2"/>